<dbReference type="GO" id="GO:0005739">
    <property type="term" value="C:mitochondrion"/>
    <property type="evidence" value="ECO:0007669"/>
    <property type="project" value="UniProtKB-SubCell"/>
</dbReference>
<protein>
    <recommendedName>
        <fullName evidence="6">Cytochrome c oxidase assembly factor 6 homolog</fullName>
    </recommendedName>
</protein>
<name>A0A9N9WTX0_9DIPT</name>
<evidence type="ECO:0000256" key="1">
    <source>
        <dbReference type="ARBA" id="ARBA00004173"/>
    </source>
</evidence>
<keyword evidence="3" id="KW-1015">Disulfide bond</keyword>
<dbReference type="EMBL" id="OU895878">
    <property type="protein sequence ID" value="CAG9803965.1"/>
    <property type="molecule type" value="Genomic_DNA"/>
</dbReference>
<dbReference type="PROSITE" id="PS51808">
    <property type="entry name" value="CHCH"/>
    <property type="match status" value="1"/>
</dbReference>
<organism evidence="4 5">
    <name type="scientific">Chironomus riparius</name>
    <dbReference type="NCBI Taxonomy" id="315576"/>
    <lineage>
        <taxon>Eukaryota</taxon>
        <taxon>Metazoa</taxon>
        <taxon>Ecdysozoa</taxon>
        <taxon>Arthropoda</taxon>
        <taxon>Hexapoda</taxon>
        <taxon>Insecta</taxon>
        <taxon>Pterygota</taxon>
        <taxon>Neoptera</taxon>
        <taxon>Endopterygota</taxon>
        <taxon>Diptera</taxon>
        <taxon>Nematocera</taxon>
        <taxon>Chironomoidea</taxon>
        <taxon>Chironomidae</taxon>
        <taxon>Chironominae</taxon>
        <taxon>Chironomus</taxon>
    </lineage>
</organism>
<dbReference type="PANTHER" id="PTHR46690:SF1">
    <property type="entry name" value="CYTOCHROME C OXIDASE ASSEMBLY FACTOR 6 HOMOLOG"/>
    <property type="match status" value="1"/>
</dbReference>
<dbReference type="Proteomes" id="UP001153620">
    <property type="component" value="Chromosome 2"/>
</dbReference>
<reference evidence="4" key="1">
    <citation type="submission" date="2022-01" db="EMBL/GenBank/DDBJ databases">
        <authorList>
            <person name="King R."/>
        </authorList>
    </citation>
    <scope>NUCLEOTIDE SEQUENCE</scope>
</reference>
<dbReference type="Gene3D" id="1.10.10.140">
    <property type="entry name" value="Cytochrome c oxidase, subunit VIb"/>
    <property type="match status" value="1"/>
</dbReference>
<dbReference type="OrthoDB" id="16284at2759"/>
<dbReference type="AlphaFoldDB" id="A0A9N9WTX0"/>
<dbReference type="InterPro" id="IPR036549">
    <property type="entry name" value="CX6/COA6-like_sf"/>
</dbReference>
<accession>A0A9N9WTX0</accession>
<dbReference type="SUPFAM" id="SSF47694">
    <property type="entry name" value="Cytochrome c oxidase subunit h"/>
    <property type="match status" value="1"/>
</dbReference>
<evidence type="ECO:0008006" key="6">
    <source>
        <dbReference type="Google" id="ProtNLM"/>
    </source>
</evidence>
<sequence>MKDFPDKHSRTACWDARDKYWECLDKYAPNFNRNNQSEKEPKECVELRKLFEKQCPSTWVKHFDRKRTYELFKIRMEKGFDPLEEQKNKGKM</sequence>
<dbReference type="GO" id="GO:0042775">
    <property type="term" value="P:mitochondrial ATP synthesis coupled electron transport"/>
    <property type="evidence" value="ECO:0007669"/>
    <property type="project" value="TreeGrafter"/>
</dbReference>
<keyword evidence="5" id="KW-1185">Reference proteome</keyword>
<evidence type="ECO:0000313" key="4">
    <source>
        <dbReference type="EMBL" id="CAG9803965.1"/>
    </source>
</evidence>
<dbReference type="InterPro" id="IPR042289">
    <property type="entry name" value="COA6"/>
</dbReference>
<keyword evidence="2" id="KW-0496">Mitochondrion</keyword>
<dbReference type="InterPro" id="IPR048280">
    <property type="entry name" value="COX6B-like"/>
</dbReference>
<dbReference type="GO" id="GO:0008535">
    <property type="term" value="P:respiratory chain complex IV assembly"/>
    <property type="evidence" value="ECO:0007669"/>
    <property type="project" value="InterPro"/>
</dbReference>
<reference evidence="4" key="2">
    <citation type="submission" date="2022-10" db="EMBL/GenBank/DDBJ databases">
        <authorList>
            <consortium name="ENA_rothamsted_submissions"/>
            <consortium name="culmorum"/>
            <person name="King R."/>
        </authorList>
    </citation>
    <scope>NUCLEOTIDE SEQUENCE</scope>
</reference>
<evidence type="ECO:0000256" key="2">
    <source>
        <dbReference type="ARBA" id="ARBA00023128"/>
    </source>
</evidence>
<dbReference type="PANTHER" id="PTHR46690">
    <property type="entry name" value="CYTOCHROME C OXIDASE ASSEMBLY FACTOR 6 HOMOLOG"/>
    <property type="match status" value="1"/>
</dbReference>
<evidence type="ECO:0000313" key="5">
    <source>
        <dbReference type="Proteomes" id="UP001153620"/>
    </source>
</evidence>
<gene>
    <name evidence="4" type="ORF">CHIRRI_LOCUS6860</name>
</gene>
<proteinExistence type="predicted"/>
<dbReference type="Pfam" id="PF02297">
    <property type="entry name" value="COX6B"/>
    <property type="match status" value="1"/>
</dbReference>
<comment type="subcellular location">
    <subcellularLocation>
        <location evidence="1">Mitochondrion</location>
    </subcellularLocation>
</comment>
<evidence type="ECO:0000256" key="3">
    <source>
        <dbReference type="ARBA" id="ARBA00023157"/>
    </source>
</evidence>